<dbReference type="Proteomes" id="UP000198796">
    <property type="component" value="Unassembled WGS sequence"/>
</dbReference>
<name>A0A1I0YPP7_9RHOB</name>
<dbReference type="EMBL" id="FOJU01000006">
    <property type="protein sequence ID" value="SFB14927.1"/>
    <property type="molecule type" value="Genomic_DNA"/>
</dbReference>
<evidence type="ECO:0000313" key="3">
    <source>
        <dbReference type="Proteomes" id="UP000198796"/>
    </source>
</evidence>
<dbReference type="OrthoDB" id="7851201at2"/>
<proteinExistence type="predicted"/>
<feature type="region of interest" description="Disordered" evidence="1">
    <location>
        <begin position="286"/>
        <end position="307"/>
    </location>
</feature>
<evidence type="ECO:0000313" key="2">
    <source>
        <dbReference type="EMBL" id="SFB14927.1"/>
    </source>
</evidence>
<sequence length="575" mass="64293">MSYDTREREEILAAPRFAPYRELPGIARIGQRELRALDRFFAFAETRGVSVPAVADFLAFAAADKSPRKLEDLRTAFDRLLPEGTPVRDTVRDAIRAKRPRGRSCDWRSREVLREDPLMAPYRNLPAFDDVPLEDLRVLARFLAFAEARGISVPTEADYLAYTADTGSSRRLRSLKCALDRLLPGNPAVHVVLAAAIAAKAPAHPGESKRQPRVAARRVDVSNLPTEWQALLRDMRLGALPLHVAAPAASRVDGMEDVLREYAHVQREAGARLEITVEGVRRLEASRAAHAAARSSPKHRDQGNRPATRHTAVMRLRQFSEALSLDPALIADLRAHENALRRKLDTVVPLKFARLEDLPDLKTTWTLAHKLLDDSAAEPRRQTALRLLNEAAVIAVWTLLPLRLRDGQLLWERHVRFDDPRYRVDIVTAKEDEPLRGPLHRVLTPFLDALVLRGLDPAWLGEMRPRAMDQQLPLFRDVDGRMLARSYPSKVWRTHFGTGAHISRSRVHTELGQLGPEGVEAALAIEAQRDPRTAAHYHGKAVSAAKRLRGQEMVDCLLEECFEAESPVQTGAGAG</sequence>
<evidence type="ECO:0000256" key="1">
    <source>
        <dbReference type="SAM" id="MobiDB-lite"/>
    </source>
</evidence>
<reference evidence="2 3" key="1">
    <citation type="submission" date="2016-10" db="EMBL/GenBank/DDBJ databases">
        <authorList>
            <person name="de Groot N.N."/>
        </authorList>
    </citation>
    <scope>NUCLEOTIDE SEQUENCE [LARGE SCALE GENOMIC DNA]</scope>
    <source>
        <strain evidence="2 3">DSM 29316</strain>
    </source>
</reference>
<dbReference type="STRING" id="871651.SAMN05421688_3251"/>
<dbReference type="AlphaFoldDB" id="A0A1I0YPP7"/>
<keyword evidence="3" id="KW-1185">Reference proteome</keyword>
<organism evidence="2 3">
    <name type="scientific">Poseidonocella pacifica</name>
    <dbReference type="NCBI Taxonomy" id="871651"/>
    <lineage>
        <taxon>Bacteria</taxon>
        <taxon>Pseudomonadati</taxon>
        <taxon>Pseudomonadota</taxon>
        <taxon>Alphaproteobacteria</taxon>
        <taxon>Rhodobacterales</taxon>
        <taxon>Roseobacteraceae</taxon>
        <taxon>Poseidonocella</taxon>
    </lineage>
</organism>
<accession>A0A1I0YPP7</accession>
<gene>
    <name evidence="2" type="ORF">SAMN05421688_3251</name>
</gene>
<dbReference type="RefSeq" id="WP_092066794.1">
    <property type="nucleotide sequence ID" value="NZ_FOJU01000006.1"/>
</dbReference>
<protein>
    <submittedName>
        <fullName evidence="2">Uncharacterized protein</fullName>
    </submittedName>
</protein>